<dbReference type="GeneID" id="138928890"/>
<feature type="region of interest" description="Disordered" evidence="1">
    <location>
        <begin position="66"/>
        <end position="100"/>
    </location>
</feature>
<feature type="region of interest" description="Disordered" evidence="1">
    <location>
        <begin position="761"/>
        <end position="965"/>
    </location>
</feature>
<reference evidence="4" key="1">
    <citation type="submission" date="2025-08" db="UniProtKB">
        <authorList>
            <consortium name="RefSeq"/>
        </authorList>
    </citation>
    <scope>IDENTIFICATION</scope>
    <source>
        <strain evidence="4">14028-0561.14</strain>
        <tissue evidence="4">Whole fly</tissue>
    </source>
</reference>
<evidence type="ECO:0000313" key="4">
    <source>
        <dbReference type="RefSeq" id="XP_070143254.1"/>
    </source>
</evidence>
<feature type="compositionally biased region" description="Basic and acidic residues" evidence="1">
    <location>
        <begin position="806"/>
        <end position="818"/>
    </location>
</feature>
<organism evidence="3 4">
    <name type="scientific">Drosophila kikkawai</name>
    <name type="common">Fruit fly</name>
    <dbReference type="NCBI Taxonomy" id="30033"/>
    <lineage>
        <taxon>Eukaryota</taxon>
        <taxon>Metazoa</taxon>
        <taxon>Ecdysozoa</taxon>
        <taxon>Arthropoda</taxon>
        <taxon>Hexapoda</taxon>
        <taxon>Insecta</taxon>
        <taxon>Pterygota</taxon>
        <taxon>Neoptera</taxon>
        <taxon>Endopterygota</taxon>
        <taxon>Diptera</taxon>
        <taxon>Brachycera</taxon>
        <taxon>Muscomorpha</taxon>
        <taxon>Ephydroidea</taxon>
        <taxon>Drosophilidae</taxon>
        <taxon>Drosophila</taxon>
        <taxon>Sophophora</taxon>
    </lineage>
</organism>
<feature type="compositionally biased region" description="Low complexity" evidence="1">
    <location>
        <begin position="894"/>
        <end position="903"/>
    </location>
</feature>
<dbReference type="Proteomes" id="UP001652661">
    <property type="component" value="Chromosome 3R"/>
</dbReference>
<feature type="compositionally biased region" description="Polar residues" evidence="1">
    <location>
        <begin position="941"/>
        <end position="963"/>
    </location>
</feature>
<proteinExistence type="predicted"/>
<evidence type="ECO:0000259" key="2">
    <source>
        <dbReference type="Pfam" id="PF03732"/>
    </source>
</evidence>
<feature type="compositionally biased region" description="Basic residues" evidence="1">
    <location>
        <begin position="771"/>
        <end position="785"/>
    </location>
</feature>
<dbReference type="RefSeq" id="XP_070143254.1">
    <property type="nucleotide sequence ID" value="XM_070287153.1"/>
</dbReference>
<protein>
    <recommendedName>
        <fullName evidence="2">Retrotransposon gag domain-containing protein</fullName>
    </recommendedName>
</protein>
<dbReference type="Pfam" id="PF03732">
    <property type="entry name" value="Retrotrans_gag"/>
    <property type="match status" value="1"/>
</dbReference>
<sequence length="995" mass="112315">MGARWISYLRKRELEAILKEFSLEATGTVEEMRSRLAAFNNRDDHGLEIAEQLQECEAEITAALTESKQRTPSLNPHPPGPTQLQMSTQEGRGATTVGDMETNPVRRDIFPKKSEMSAATLAEKLKNWGITFDGTTDPITFIQHFEERATAYEVDVEKMPQAIPGLLTDTAEHWFRTSQLLGKSWTNFKKAFLDFFLPPRYFQRLDDEIRNRYQRRGEPFKQYLVNIRLMMHRAGYNAEQELERIYENLQPEYQLFTRRHEFTTLEQLTALVVNYEDTRDRATGNQARMRAELQPPPGRDDYATPAYAGAPSTSYQNVTRPVRRPPTLAAVPQLGPRVGNISMVPHCRLACRNCAQEGHRSYTCRNPRVLFCWDCGRRGIRTYECCRVLHVLSSLSVPSPTYNLATPSVLTNAFTPKTADPIEAVESTPASNEPDHETQDTQTSSMLGPRDDNAARNNPFRRNQASASTEPVAEGRATSPARAECTPDAGGILAALKETTEQEDRTKAAPGSTETRSREASAAESLYRDRRRIQEIPAPRRKHQRNVIEEPAPRRHSSRSPHTAAHQREPRSRRHQHQEFAHGGHIIEKTAHGGHISEKPRTKAEIAEQPRQQRSRASLPRDTRIKTETTEKHSRIPADGGSTHGEQQRSSSFRSPYEDCTTATNLLKDKPTSDARSGQDKSQPGTLRQEPMLESVGATCWRVRLPNVPTPLRGKLNAPSTSISISPSLITNPQLKPLVSHISKPKRLMKLCFPTARHTQAVDLTRTSQPARRKKARLRPGPRGHTRLDSSGGAKPVTIRSPSSDPWRRDREPRERGCQRWPRPPPQATTTMIWPPSSREILPRARRRRRQHWPRPSHPPRPHHHGERDLHFFAPPKKEGDVRSRSTSHKYWRPTTTATAPAADSNNSISSQQQQQRQRQPKNINSASSEYQQRQQRTTTASAAPKNNNNGGQEPAATTTVADGNNHCRQRSWRAAAASSEIKNKPANAQIILAL</sequence>
<feature type="region of interest" description="Disordered" evidence="1">
    <location>
        <begin position="426"/>
        <end position="693"/>
    </location>
</feature>
<feature type="compositionally biased region" description="Polar residues" evidence="1">
    <location>
        <begin position="644"/>
        <end position="654"/>
    </location>
</feature>
<accession>A0ABM4GKL2</accession>
<feature type="compositionally biased region" description="Basic and acidic residues" evidence="1">
    <location>
        <begin position="515"/>
        <end position="534"/>
    </location>
</feature>
<keyword evidence="3" id="KW-1185">Reference proteome</keyword>
<evidence type="ECO:0000256" key="1">
    <source>
        <dbReference type="SAM" id="MobiDB-lite"/>
    </source>
</evidence>
<feature type="compositionally biased region" description="Basic and acidic residues" evidence="1">
    <location>
        <begin position="577"/>
        <end position="608"/>
    </location>
</feature>
<gene>
    <name evidence="4" type="primary">LOC138928890</name>
</gene>
<dbReference type="SUPFAM" id="SSF57756">
    <property type="entry name" value="Retrovirus zinc finger-like domains"/>
    <property type="match status" value="1"/>
</dbReference>
<dbReference type="InterPro" id="IPR005162">
    <property type="entry name" value="Retrotrans_gag_dom"/>
</dbReference>
<name>A0ABM4GKL2_DROKI</name>
<feature type="compositionally biased region" description="Basic residues" evidence="1">
    <location>
        <begin position="844"/>
        <end position="865"/>
    </location>
</feature>
<evidence type="ECO:0000313" key="3">
    <source>
        <dbReference type="Proteomes" id="UP001652661"/>
    </source>
</evidence>
<feature type="compositionally biased region" description="Basic and acidic residues" evidence="1">
    <location>
        <begin position="498"/>
        <end position="507"/>
    </location>
</feature>
<feature type="compositionally biased region" description="Basic and acidic residues" evidence="1">
    <location>
        <begin position="619"/>
        <end position="636"/>
    </location>
</feature>
<dbReference type="InterPro" id="IPR036875">
    <property type="entry name" value="Znf_CCHC_sf"/>
</dbReference>
<feature type="compositionally biased region" description="Basic and acidic residues" evidence="1">
    <location>
        <begin position="866"/>
        <end position="884"/>
    </location>
</feature>
<feature type="compositionally biased region" description="Basic and acidic residues" evidence="1">
    <location>
        <begin position="667"/>
        <end position="679"/>
    </location>
</feature>
<feature type="compositionally biased region" description="Polar residues" evidence="1">
    <location>
        <begin position="460"/>
        <end position="469"/>
    </location>
</feature>
<feature type="domain" description="Retrotransposon gag" evidence="2">
    <location>
        <begin position="165"/>
        <end position="247"/>
    </location>
</feature>
<feature type="compositionally biased region" description="Polar residues" evidence="1">
    <location>
        <begin position="921"/>
        <end position="931"/>
    </location>
</feature>